<feature type="compositionally biased region" description="Basic and acidic residues" evidence="1">
    <location>
        <begin position="65"/>
        <end position="89"/>
    </location>
</feature>
<gene>
    <name evidence="2" type="ORF">AB5J55_24085</name>
</gene>
<dbReference type="RefSeq" id="WP_369272651.1">
    <property type="nucleotide sequence ID" value="NZ_CP163432.1"/>
</dbReference>
<reference evidence="2" key="1">
    <citation type="submission" date="2024-07" db="EMBL/GenBank/DDBJ databases">
        <authorList>
            <person name="Yu S.T."/>
        </authorList>
    </citation>
    <scope>NUCLEOTIDE SEQUENCE</scope>
    <source>
        <strain evidence="2">R11</strain>
    </source>
</reference>
<dbReference type="EMBL" id="CP163432">
    <property type="protein sequence ID" value="XDQ12488.1"/>
    <property type="molecule type" value="Genomic_DNA"/>
</dbReference>
<feature type="region of interest" description="Disordered" evidence="1">
    <location>
        <begin position="63"/>
        <end position="97"/>
    </location>
</feature>
<sequence length="97" mass="10634">MDRADTVHQLERLLPSMPYVAAQGSAEEILRHLLVRGGLPREPAVDAVDFVHRTFQDFLGPRAAVNERDFDRPGRAPAHLDQREGRDSDDGGSCAGG</sequence>
<evidence type="ECO:0000256" key="1">
    <source>
        <dbReference type="SAM" id="MobiDB-lite"/>
    </source>
</evidence>
<organism evidence="2">
    <name type="scientific">Streptomyces sp. R11</name>
    <dbReference type="NCBI Taxonomy" id="3238625"/>
    <lineage>
        <taxon>Bacteria</taxon>
        <taxon>Bacillati</taxon>
        <taxon>Actinomycetota</taxon>
        <taxon>Actinomycetes</taxon>
        <taxon>Kitasatosporales</taxon>
        <taxon>Streptomycetaceae</taxon>
        <taxon>Streptomyces</taxon>
    </lineage>
</organism>
<dbReference type="AlphaFoldDB" id="A0AB39N6C3"/>
<evidence type="ECO:0000313" key="2">
    <source>
        <dbReference type="EMBL" id="XDQ12488.1"/>
    </source>
</evidence>
<name>A0AB39N6C3_9ACTN</name>
<protein>
    <submittedName>
        <fullName evidence="2">Uncharacterized protein</fullName>
    </submittedName>
</protein>
<accession>A0AB39N6C3</accession>
<proteinExistence type="predicted"/>